<reference evidence="3 4" key="1">
    <citation type="submission" date="2021-02" db="EMBL/GenBank/DDBJ databases">
        <title>Plant Genome Project.</title>
        <authorList>
            <person name="Zhang R.-G."/>
        </authorList>
    </citation>
    <scope>NUCLEOTIDE SEQUENCE [LARGE SCALE GENOMIC DNA]</scope>
    <source>
        <tissue evidence="3">Leaves</tissue>
    </source>
</reference>
<keyword evidence="1" id="KW-0560">Oxidoreductase</keyword>
<proteinExistence type="predicted"/>
<comment type="caution">
    <text evidence="3">The sequence shown here is derived from an EMBL/GenBank/DDBJ whole genome shotgun (WGS) entry which is preliminary data.</text>
</comment>
<keyword evidence="4" id="KW-1185">Reference proteome</keyword>
<dbReference type="PANTHER" id="PTHR45934:SF2">
    <property type="entry name" value="MONOOXYGENASE 1"/>
    <property type="match status" value="1"/>
</dbReference>
<dbReference type="InterPro" id="IPR036188">
    <property type="entry name" value="FAD/NAD-bd_sf"/>
</dbReference>
<evidence type="ECO:0000313" key="3">
    <source>
        <dbReference type="EMBL" id="KAH7576114.1"/>
    </source>
</evidence>
<protein>
    <submittedName>
        <fullName evidence="3">Uncharacterized protein</fullName>
    </submittedName>
</protein>
<dbReference type="EMBL" id="JAFEMO010000002">
    <property type="protein sequence ID" value="KAH7576114.1"/>
    <property type="molecule type" value="Genomic_DNA"/>
</dbReference>
<gene>
    <name evidence="3" type="ORF">JRO89_XS02G0291200</name>
</gene>
<name>A0ABQ8II76_9ROSI</name>
<dbReference type="SUPFAM" id="SSF51905">
    <property type="entry name" value="FAD/NAD(P)-binding domain"/>
    <property type="match status" value="1"/>
</dbReference>
<dbReference type="Gene3D" id="3.50.50.60">
    <property type="entry name" value="FAD/NAD(P)-binding domain"/>
    <property type="match status" value="1"/>
</dbReference>
<evidence type="ECO:0000256" key="2">
    <source>
        <dbReference type="ARBA" id="ARBA00023033"/>
    </source>
</evidence>
<dbReference type="PANTHER" id="PTHR45934">
    <property type="entry name" value="FAD/NAD(P)-BINDING OXIDOREDUCTASE FAMILY PROTEIN"/>
    <property type="match status" value="1"/>
</dbReference>
<accession>A0ABQ8II76</accession>
<dbReference type="InterPro" id="IPR044560">
    <property type="entry name" value="MOase"/>
</dbReference>
<keyword evidence="2" id="KW-0503">Monooxygenase</keyword>
<evidence type="ECO:0000256" key="1">
    <source>
        <dbReference type="ARBA" id="ARBA00023002"/>
    </source>
</evidence>
<sequence length="259" mass="27512">MTVAGDAMHVMGLFIGQGGSAAMEDTVVLAPCLARKMQANINMYHDMKGVEEGIDEYVKESIISLLKILEFSELISLILGSSNAVDTSVVATVLPVSEVVVQQEYVHTVSSVGGNVVTSNAGDPPSSVSVLPVDVKSNVVNDRVYVGSDSKENVVSSSVGCGKDSVYGAFSASGADSVSFSFDPSFVEESQVCESAALSAVGNVDLVPEVGEVSSPRVKRWKRFARDKLKGRRLEESLSNLGKRDPEDVLDLVQESDPY</sequence>
<organism evidence="3 4">
    <name type="scientific">Xanthoceras sorbifolium</name>
    <dbReference type="NCBI Taxonomy" id="99658"/>
    <lineage>
        <taxon>Eukaryota</taxon>
        <taxon>Viridiplantae</taxon>
        <taxon>Streptophyta</taxon>
        <taxon>Embryophyta</taxon>
        <taxon>Tracheophyta</taxon>
        <taxon>Spermatophyta</taxon>
        <taxon>Magnoliopsida</taxon>
        <taxon>eudicotyledons</taxon>
        <taxon>Gunneridae</taxon>
        <taxon>Pentapetalae</taxon>
        <taxon>rosids</taxon>
        <taxon>malvids</taxon>
        <taxon>Sapindales</taxon>
        <taxon>Sapindaceae</taxon>
        <taxon>Xanthoceroideae</taxon>
        <taxon>Xanthoceras</taxon>
    </lineage>
</organism>
<evidence type="ECO:0000313" key="4">
    <source>
        <dbReference type="Proteomes" id="UP000827721"/>
    </source>
</evidence>
<dbReference type="Proteomes" id="UP000827721">
    <property type="component" value="Unassembled WGS sequence"/>
</dbReference>